<dbReference type="STRING" id="1618545.US53_C0013G0022"/>
<feature type="domain" description="UVR" evidence="1">
    <location>
        <begin position="209"/>
        <end position="244"/>
    </location>
</feature>
<proteinExistence type="predicted"/>
<dbReference type="InterPro" id="IPR036876">
    <property type="entry name" value="UVR_dom_sf"/>
</dbReference>
<dbReference type="SUPFAM" id="SSF46600">
    <property type="entry name" value="C-terminal UvrC-binding domain of UvrB"/>
    <property type="match status" value="1"/>
</dbReference>
<dbReference type="Proteomes" id="UP000034591">
    <property type="component" value="Unassembled WGS sequence"/>
</dbReference>
<organism evidence="3 4">
    <name type="scientific">Candidatus Woesebacteria bacterium GW2011_GWA1_37_7</name>
    <dbReference type="NCBI Taxonomy" id="1618545"/>
    <lineage>
        <taxon>Bacteria</taxon>
        <taxon>Candidatus Woeseibacteriota</taxon>
    </lineage>
</organism>
<accession>A0A0G0H360</accession>
<dbReference type="InterPro" id="IPR001943">
    <property type="entry name" value="UVR_dom"/>
</dbReference>
<name>A0A0G0H360_9BACT</name>
<evidence type="ECO:0000259" key="1">
    <source>
        <dbReference type="PROSITE" id="PS50151"/>
    </source>
</evidence>
<feature type="domain" description="GIY-YIG" evidence="2">
    <location>
        <begin position="17"/>
        <end position="94"/>
    </location>
</feature>
<dbReference type="GO" id="GO:0009380">
    <property type="term" value="C:excinuclease repair complex"/>
    <property type="evidence" value="ECO:0007669"/>
    <property type="project" value="TreeGrafter"/>
</dbReference>
<evidence type="ECO:0000313" key="4">
    <source>
        <dbReference type="Proteomes" id="UP000034591"/>
    </source>
</evidence>
<dbReference type="AlphaFoldDB" id="A0A0G0H360"/>
<dbReference type="PANTHER" id="PTHR30562:SF1">
    <property type="entry name" value="UVRABC SYSTEM PROTEIN C"/>
    <property type="match status" value="1"/>
</dbReference>
<dbReference type="CDD" id="cd10434">
    <property type="entry name" value="GIY-YIG_UvrC_Cho"/>
    <property type="match status" value="1"/>
</dbReference>
<dbReference type="PROSITE" id="PS50164">
    <property type="entry name" value="GIY_YIG"/>
    <property type="match status" value="1"/>
</dbReference>
<dbReference type="SUPFAM" id="SSF82771">
    <property type="entry name" value="GIY-YIG endonuclease"/>
    <property type="match status" value="1"/>
</dbReference>
<dbReference type="SMART" id="SM00465">
    <property type="entry name" value="GIYc"/>
    <property type="match status" value="1"/>
</dbReference>
<dbReference type="Pfam" id="PF02151">
    <property type="entry name" value="UVR"/>
    <property type="match status" value="1"/>
</dbReference>
<dbReference type="PROSITE" id="PS50151">
    <property type="entry name" value="UVR"/>
    <property type="match status" value="1"/>
</dbReference>
<protein>
    <submittedName>
        <fullName evidence="3">UvrABC system protein C</fullName>
    </submittedName>
</protein>
<dbReference type="InterPro" id="IPR050066">
    <property type="entry name" value="UvrABC_protein_C"/>
</dbReference>
<gene>
    <name evidence="3" type="ORF">US53_C0013G0022</name>
</gene>
<evidence type="ECO:0000313" key="3">
    <source>
        <dbReference type="EMBL" id="KKQ37663.1"/>
    </source>
</evidence>
<dbReference type="Gene3D" id="3.40.1440.10">
    <property type="entry name" value="GIY-YIG endonuclease"/>
    <property type="match status" value="1"/>
</dbReference>
<dbReference type="InterPro" id="IPR035901">
    <property type="entry name" value="GIY-YIG_endonuc_sf"/>
</dbReference>
<comment type="caution">
    <text evidence="3">The sequence shown here is derived from an EMBL/GenBank/DDBJ whole genome shotgun (WGS) entry which is preliminary data.</text>
</comment>
<dbReference type="InterPro" id="IPR000305">
    <property type="entry name" value="GIY-YIG_endonuc"/>
</dbReference>
<feature type="non-terminal residue" evidence="3">
    <location>
        <position position="286"/>
    </location>
</feature>
<dbReference type="Pfam" id="PF01541">
    <property type="entry name" value="GIY-YIG"/>
    <property type="match status" value="1"/>
</dbReference>
<dbReference type="EMBL" id="LBTI01000013">
    <property type="protein sequence ID" value="KKQ37663.1"/>
    <property type="molecule type" value="Genomic_DNA"/>
</dbReference>
<reference evidence="3 4" key="1">
    <citation type="journal article" date="2015" name="Nature">
        <title>rRNA introns, odd ribosomes, and small enigmatic genomes across a large radiation of phyla.</title>
        <authorList>
            <person name="Brown C.T."/>
            <person name="Hug L.A."/>
            <person name="Thomas B.C."/>
            <person name="Sharon I."/>
            <person name="Castelle C.J."/>
            <person name="Singh A."/>
            <person name="Wilkins M.J."/>
            <person name="Williams K.H."/>
            <person name="Banfield J.F."/>
        </authorList>
    </citation>
    <scope>NUCLEOTIDE SEQUENCE [LARGE SCALE GENOMIC DNA]</scope>
</reference>
<dbReference type="GO" id="GO:0006289">
    <property type="term" value="P:nucleotide-excision repair"/>
    <property type="evidence" value="ECO:0007669"/>
    <property type="project" value="InterPro"/>
</dbReference>
<evidence type="ECO:0000259" key="2">
    <source>
        <dbReference type="PROSITE" id="PS50164"/>
    </source>
</evidence>
<sequence>MYSFIAFNKRAVLDTPESPGVYLFSDLNKKFHYVGKAINLKNRLYSYTLKTLGEKTKSLISETSYFSFIKVNSEVEALLLEAKLIRIFNTKYNSALKDDKHPLYIIITNDKYPQVLTARKKDISENIIYYGPFPSSSNVKTVLAMIRKIFPFAQHKLGKNACLYYQLGLCNPCPNKIEFMDNAKLKQIYFGRYRKNITYVKKFLAGNFKSIKNQLTKEMVRVSDNQQFEMATELRDKLKSIDYITQNITEANEFIKNPNLIEDIRASELAELETILKKYLPNITKL</sequence>
<dbReference type="PATRIC" id="fig|1618545.3.peg.225"/>
<dbReference type="PANTHER" id="PTHR30562">
    <property type="entry name" value="UVRC/OXIDOREDUCTASE"/>
    <property type="match status" value="1"/>
</dbReference>
<dbReference type="InterPro" id="IPR047296">
    <property type="entry name" value="GIY-YIG_UvrC_Cho"/>
</dbReference>